<gene>
    <name evidence="1" type="ORF">NCS57_00156300</name>
</gene>
<proteinExistence type="predicted"/>
<name>A0ACC0RI37_9HYPO</name>
<evidence type="ECO:0000313" key="1">
    <source>
        <dbReference type="EMBL" id="KAI8684889.1"/>
    </source>
</evidence>
<accession>A0ACC0RI37</accession>
<dbReference type="Proteomes" id="UP001065298">
    <property type="component" value="Chromosome 1"/>
</dbReference>
<evidence type="ECO:0000313" key="2">
    <source>
        <dbReference type="Proteomes" id="UP001065298"/>
    </source>
</evidence>
<protein>
    <submittedName>
        <fullName evidence="1">Uncharacterized protein</fullName>
    </submittedName>
</protein>
<sequence length="809" mass="89455">MGEPAAHNVADVCIGAQCPSYQETKEMIVAPFLQRGCSRALPRPPEELRHHRLLVGFTPEGLPCVARIDPRLRQWTTDDTSIRSFSPRIFTSLWGGQDVSCHFAPLSTLLTAKRLRDLEAALWASRKGIADNNIDSAAEQKSEQDALTRFGRDGLDQAAREFQNANPTTYISKIQLIHAALMYFWVKSSKNLRGEAARPDNPYLKGYFVPDLAMGVFLAYFPTWLKFHELFRLGAYIHPFDFISSVYSGDLKASDQYFVHGASWEVKFGALKDFEDPFALLTPAMQEGSAPGGPFLPLECTLSEVHHRMGLGSIWTIGLPLMPASIEGGGTKSCYRLYAFPKHWQTELPGKHGYILPRTPLATMASVTTSISESIIEREWDRMSSHIDRRHDRVAYHIGVKLGTPKGKMHPGWTTHLPGKDGLLCQRYGCHDLTKAQFNPTATESELQNDISRSLSPTQSLTPTRPQVRFGSPINLIEVDPADAVHLSPANIKPDSFQAQTVPSVPVEVHGPPVTPQPSQTLHTTLKRRATDDLYHPGTPKKMKTAAETHLNLEGLDANDAGRVMGYAHKEVLGFATMAGLLNPTHFEVGPSGTIGLTESGLMAAAGPDLTTADPKAYEDWERRRCALMATEVRYFMHRGGFWEDGHASMVLLTDMLDEKFEVAPEDLLGHITAMYELIADPLADLLDTVKTLKNQRHEPMSEEMKTSIMGALNVLYSQHEGDGPSPATLLRVANTHPGRPRLEMAQYLVGIAEKYLNMVIFSDGILKCTKCTWSGPVENAQQLARSLAQQKQLSTGIQGLLDADGDEC</sequence>
<dbReference type="EMBL" id="CM046503">
    <property type="protein sequence ID" value="KAI8684889.1"/>
    <property type="molecule type" value="Genomic_DNA"/>
</dbReference>
<keyword evidence="2" id="KW-1185">Reference proteome</keyword>
<organism evidence="1 2">
    <name type="scientific">Fusarium keratoplasticum</name>
    <dbReference type="NCBI Taxonomy" id="1328300"/>
    <lineage>
        <taxon>Eukaryota</taxon>
        <taxon>Fungi</taxon>
        <taxon>Dikarya</taxon>
        <taxon>Ascomycota</taxon>
        <taxon>Pezizomycotina</taxon>
        <taxon>Sordariomycetes</taxon>
        <taxon>Hypocreomycetidae</taxon>
        <taxon>Hypocreales</taxon>
        <taxon>Nectriaceae</taxon>
        <taxon>Fusarium</taxon>
        <taxon>Fusarium solani species complex</taxon>
    </lineage>
</organism>
<comment type="caution">
    <text evidence="1">The sequence shown here is derived from an EMBL/GenBank/DDBJ whole genome shotgun (WGS) entry which is preliminary data.</text>
</comment>
<reference evidence="1" key="1">
    <citation type="submission" date="2022-06" db="EMBL/GenBank/DDBJ databases">
        <title>Fusarium solani species complex genomes reveal bases of compartmentalisation and animal pathogenesis.</title>
        <authorList>
            <person name="Tsai I.J."/>
        </authorList>
    </citation>
    <scope>NUCLEOTIDE SEQUENCE</scope>
    <source>
        <strain evidence="1">Fu6.1</strain>
    </source>
</reference>